<keyword evidence="4" id="KW-1185">Reference proteome</keyword>
<accession>A0ABN2M8T1</accession>
<proteinExistence type="predicted"/>
<dbReference type="Proteomes" id="UP001500002">
    <property type="component" value="Unassembled WGS sequence"/>
</dbReference>
<comment type="caution">
    <text evidence="3">The sequence shown here is derived from an EMBL/GenBank/DDBJ whole genome shotgun (WGS) entry which is preliminary data.</text>
</comment>
<feature type="domain" description="DUF3322" evidence="2">
    <location>
        <begin position="17"/>
        <end position="238"/>
    </location>
</feature>
<dbReference type="InterPro" id="IPR014544">
    <property type="entry name" value="UCP028408"/>
</dbReference>
<dbReference type="Pfam" id="PF09983">
    <property type="entry name" value="JetD_C"/>
    <property type="match status" value="1"/>
</dbReference>
<dbReference type="PIRSF" id="PIRSF028408">
    <property type="entry name" value="UCP028408"/>
    <property type="match status" value="1"/>
</dbReference>
<protein>
    <submittedName>
        <fullName evidence="3">DUF2220 family protein</fullName>
    </submittedName>
</protein>
<reference evidence="3 4" key="1">
    <citation type="journal article" date="2019" name="Int. J. Syst. Evol. Microbiol.">
        <title>The Global Catalogue of Microorganisms (GCM) 10K type strain sequencing project: providing services to taxonomists for standard genome sequencing and annotation.</title>
        <authorList>
            <consortium name="The Broad Institute Genomics Platform"/>
            <consortium name="The Broad Institute Genome Sequencing Center for Infectious Disease"/>
            <person name="Wu L."/>
            <person name="Ma J."/>
        </authorList>
    </citation>
    <scope>NUCLEOTIDE SEQUENCE [LARGE SCALE GENOMIC DNA]</scope>
    <source>
        <strain evidence="3 4">JCM 14322</strain>
    </source>
</reference>
<dbReference type="EMBL" id="BAAANJ010000009">
    <property type="protein sequence ID" value="GAA1814601.1"/>
    <property type="molecule type" value="Genomic_DNA"/>
</dbReference>
<gene>
    <name evidence="3" type="ORF">GCM10009749_25150</name>
</gene>
<evidence type="ECO:0000259" key="2">
    <source>
        <dbReference type="Pfam" id="PF11795"/>
    </source>
</evidence>
<dbReference type="InterPro" id="IPR024537">
    <property type="entry name" value="DUF3322"/>
</dbReference>
<dbReference type="RefSeq" id="WP_344296660.1">
    <property type="nucleotide sequence ID" value="NZ_BAAANJ010000009.1"/>
</dbReference>
<evidence type="ECO:0000313" key="3">
    <source>
        <dbReference type="EMBL" id="GAA1814601.1"/>
    </source>
</evidence>
<feature type="domain" description="Wadjet protein JetD C-terminal" evidence="1">
    <location>
        <begin position="250"/>
        <end position="422"/>
    </location>
</feature>
<sequence>MAASMVSVAEARSRAARIVERAQRDWAAALARGETPDASFELVLRPPTEREALARLSAAVAWVGEWRAAEARGGSDEPAGLRVTWAERRWPSVGAQVVPERLVVQGPDAIAAFGGVTQRRDWRRLADRAAAVHARFVGVGVGVGGGAGMGVGARAGMGVGMGDGVGVGDGLGRSAALGAAVRSEWRALIDYRDHEFATLLDVVEWLVAHPSSGWRVRQLPIRGIDTKWLERHRRTVESFYGAVTGGTSLGLAESQSTVRVRFLDEAVRPGGIEDLAAPVAELARLPIAPQVVFVFENLETVLAMPPMPSAVVVHGSGYAVTRLGEVPWVREANVIYWGDLDSDGFRVLHTIRTVVPNVTSVLMDEATLDRFGDLAVVETRPATGSVDLLTDTERHVFDRLRAGGGVRLEQERVPWAYAHDELIRAAEVVLAVA</sequence>
<organism evidence="3 4">
    <name type="scientific">Agromyces neolithicus</name>
    <dbReference type="NCBI Taxonomy" id="269420"/>
    <lineage>
        <taxon>Bacteria</taxon>
        <taxon>Bacillati</taxon>
        <taxon>Actinomycetota</taxon>
        <taxon>Actinomycetes</taxon>
        <taxon>Micrococcales</taxon>
        <taxon>Microbacteriaceae</taxon>
        <taxon>Agromyces</taxon>
    </lineage>
</organism>
<dbReference type="InterPro" id="IPR024534">
    <property type="entry name" value="JetD_C"/>
</dbReference>
<dbReference type="Pfam" id="PF11795">
    <property type="entry name" value="DUF3322"/>
    <property type="match status" value="1"/>
</dbReference>
<evidence type="ECO:0000259" key="1">
    <source>
        <dbReference type="Pfam" id="PF09983"/>
    </source>
</evidence>
<evidence type="ECO:0000313" key="4">
    <source>
        <dbReference type="Proteomes" id="UP001500002"/>
    </source>
</evidence>
<name>A0ABN2M8T1_9MICO</name>